<keyword evidence="1 5" id="KW-0031">Aminopeptidase</keyword>
<dbReference type="GO" id="GO:0004239">
    <property type="term" value="F:initiator methionyl aminopeptidase activity"/>
    <property type="evidence" value="ECO:0007669"/>
    <property type="project" value="UniProtKB-UniRule"/>
</dbReference>
<feature type="binding site" evidence="5">
    <location>
        <position position="347"/>
    </location>
    <ligand>
        <name>a divalent metal cation</name>
        <dbReference type="ChEBI" id="CHEBI:60240"/>
        <label>2</label>
        <note>catalytic</note>
    </ligand>
</feature>
<comment type="cofactor">
    <cofactor evidence="5">
        <name>Co(2+)</name>
        <dbReference type="ChEBI" id="CHEBI:48828"/>
    </cofactor>
    <cofactor evidence="5">
        <name>Zn(2+)</name>
        <dbReference type="ChEBI" id="CHEBI:29105"/>
    </cofactor>
    <cofactor evidence="5">
        <name>Mn(2+)</name>
        <dbReference type="ChEBI" id="CHEBI:29035"/>
    </cofactor>
    <cofactor evidence="5">
        <name>Fe(2+)</name>
        <dbReference type="ChEBI" id="CHEBI:29033"/>
    </cofactor>
    <text evidence="5">Binds 2 divalent metal cations per subunit. Has a high-affinity and a low affinity metal-binding site. The true nature of the physiological cofactor is under debate. The enzyme is active with cobalt, zinc, manganese or divalent iron ions. Most likely, methionine aminopeptidases function as mononuclear Fe(2+)-metalloproteases under physiological conditions, and the catalytically relevant metal-binding site has been assigned to the histidine-containing high-affinity site.</text>
</comment>
<dbReference type="STRING" id="48709.A0A1D2MFB1"/>
<feature type="binding site" evidence="5">
    <location>
        <position position="316"/>
    </location>
    <ligand>
        <name>a divalent metal cation</name>
        <dbReference type="ChEBI" id="CHEBI:60240"/>
        <label>2</label>
        <note>catalytic</note>
    </ligand>
</feature>
<evidence type="ECO:0000313" key="9">
    <source>
        <dbReference type="Proteomes" id="UP000094527"/>
    </source>
</evidence>
<evidence type="ECO:0000256" key="1">
    <source>
        <dbReference type="ARBA" id="ARBA00022438"/>
    </source>
</evidence>
<dbReference type="EMBL" id="LJIJ01001491">
    <property type="protein sequence ID" value="ODM91592.1"/>
    <property type="molecule type" value="Genomic_DNA"/>
</dbReference>
<comment type="function">
    <text evidence="6">Cotranslationally removes the N-terminal methionine from nascent proteins. The N-terminal methionine is often cleaved when the second residue in the primary sequence is small and uncharged (Met-Ala-, Cys, Gly, Pro, Ser, Thr, or Val).</text>
</comment>
<dbReference type="CDD" id="cd01086">
    <property type="entry name" value="MetAP1"/>
    <property type="match status" value="1"/>
</dbReference>
<dbReference type="GO" id="GO:0046872">
    <property type="term" value="F:metal ion binding"/>
    <property type="evidence" value="ECO:0007669"/>
    <property type="project" value="UniProtKB-UniRule"/>
</dbReference>
<dbReference type="InterPro" id="IPR000994">
    <property type="entry name" value="Pept_M24"/>
</dbReference>
<evidence type="ECO:0000313" key="8">
    <source>
        <dbReference type="EMBL" id="ODM91592.1"/>
    </source>
</evidence>
<dbReference type="HAMAP" id="MF_01974">
    <property type="entry name" value="MetAP_1"/>
    <property type="match status" value="1"/>
</dbReference>
<keyword evidence="2 5" id="KW-0645">Protease</keyword>
<dbReference type="OMA" id="SSKMYVM"/>
<dbReference type="GO" id="GO:0070006">
    <property type="term" value="F:metalloaminopeptidase activity"/>
    <property type="evidence" value="ECO:0007669"/>
    <property type="project" value="UniProtKB-UniRule"/>
</dbReference>
<dbReference type="Pfam" id="PF00557">
    <property type="entry name" value="Peptidase_M24"/>
    <property type="match status" value="1"/>
</dbReference>
<dbReference type="PROSITE" id="PS00680">
    <property type="entry name" value="MAP_1"/>
    <property type="match status" value="1"/>
</dbReference>
<comment type="catalytic activity">
    <reaction evidence="5 6">
        <text>Release of N-terminal amino acids, preferentially methionine, from peptides and arylamides.</text>
        <dbReference type="EC" id="3.4.11.18"/>
    </reaction>
</comment>
<feature type="binding site" evidence="5">
    <location>
        <position position="191"/>
    </location>
    <ligand>
        <name>substrate</name>
    </ligand>
</feature>
<feature type="binding site" evidence="5">
    <location>
        <position position="219"/>
    </location>
    <ligand>
        <name>a divalent metal cation</name>
        <dbReference type="ChEBI" id="CHEBI:60240"/>
        <label>2</label>
        <note>catalytic</note>
    </ligand>
</feature>
<feature type="domain" description="Peptidase M24" evidence="7">
    <location>
        <begin position="126"/>
        <end position="354"/>
    </location>
</feature>
<dbReference type="PRINTS" id="PR00599">
    <property type="entry name" value="MAPEPTIDASE"/>
</dbReference>
<feature type="binding site" evidence="5">
    <location>
        <position position="347"/>
    </location>
    <ligand>
        <name>a divalent metal cation</name>
        <dbReference type="ChEBI" id="CHEBI:60240"/>
        <label>1</label>
    </ligand>
</feature>
<evidence type="ECO:0000256" key="4">
    <source>
        <dbReference type="ARBA" id="ARBA00022801"/>
    </source>
</evidence>
<evidence type="ECO:0000256" key="3">
    <source>
        <dbReference type="ARBA" id="ARBA00022723"/>
    </source>
</evidence>
<dbReference type="Proteomes" id="UP000094527">
    <property type="component" value="Unassembled WGS sequence"/>
</dbReference>
<evidence type="ECO:0000256" key="6">
    <source>
        <dbReference type="RuleBase" id="RU003653"/>
    </source>
</evidence>
<gene>
    <name evidence="8" type="ORF">Ocin01_15089</name>
</gene>
<protein>
    <recommendedName>
        <fullName evidence="6">Methionine aminopeptidase</fullName>
        <ecNumber evidence="6">3.4.11.18</ecNumber>
    </recommendedName>
</protein>
<dbReference type="InterPro" id="IPR036005">
    <property type="entry name" value="Creatinase/aminopeptidase-like"/>
</dbReference>
<dbReference type="NCBIfam" id="TIGR00500">
    <property type="entry name" value="met_pdase_I"/>
    <property type="match status" value="1"/>
</dbReference>
<keyword evidence="4 5" id="KW-0378">Hydrolase</keyword>
<evidence type="ECO:0000256" key="5">
    <source>
        <dbReference type="HAMAP-Rule" id="MF_03174"/>
    </source>
</evidence>
<feature type="binding site" evidence="5">
    <location>
        <position position="219"/>
    </location>
    <ligand>
        <name>a divalent metal cation</name>
        <dbReference type="ChEBI" id="CHEBI:60240"/>
        <label>1</label>
    </ligand>
</feature>
<comment type="caution">
    <text evidence="8">The sequence shown here is derived from an EMBL/GenBank/DDBJ whole genome shotgun (WGS) entry which is preliminary data.</text>
</comment>
<evidence type="ECO:0000256" key="2">
    <source>
        <dbReference type="ARBA" id="ARBA00022670"/>
    </source>
</evidence>
<reference evidence="8 9" key="1">
    <citation type="journal article" date="2016" name="Genome Biol. Evol.">
        <title>Gene Family Evolution Reflects Adaptation to Soil Environmental Stressors in the Genome of the Collembolan Orchesella cincta.</title>
        <authorList>
            <person name="Faddeeva-Vakhrusheva A."/>
            <person name="Derks M.F."/>
            <person name="Anvar S.Y."/>
            <person name="Agamennone V."/>
            <person name="Suring W."/>
            <person name="Smit S."/>
            <person name="van Straalen N.M."/>
            <person name="Roelofs D."/>
        </authorList>
    </citation>
    <scope>NUCLEOTIDE SEQUENCE [LARGE SCALE GENOMIC DNA]</scope>
    <source>
        <tissue evidence="8">Mixed pool</tissue>
    </source>
</reference>
<dbReference type="SUPFAM" id="SSF55920">
    <property type="entry name" value="Creatinase/aminopeptidase"/>
    <property type="match status" value="1"/>
</dbReference>
<keyword evidence="9" id="KW-1185">Reference proteome</keyword>
<keyword evidence="3 5" id="KW-0479">Metal-binding</keyword>
<organism evidence="8 9">
    <name type="scientific">Orchesella cincta</name>
    <name type="common">Springtail</name>
    <name type="synonym">Podura cincta</name>
    <dbReference type="NCBI Taxonomy" id="48709"/>
    <lineage>
        <taxon>Eukaryota</taxon>
        <taxon>Metazoa</taxon>
        <taxon>Ecdysozoa</taxon>
        <taxon>Arthropoda</taxon>
        <taxon>Hexapoda</taxon>
        <taxon>Collembola</taxon>
        <taxon>Entomobryomorpha</taxon>
        <taxon>Entomobryoidea</taxon>
        <taxon>Orchesellidae</taxon>
        <taxon>Orchesellinae</taxon>
        <taxon>Orchesella</taxon>
    </lineage>
</organism>
<dbReference type="OrthoDB" id="3209743at2759"/>
<name>A0A1D2MFB1_ORCCI</name>
<dbReference type="Gene3D" id="3.90.230.10">
    <property type="entry name" value="Creatinase/methionine aminopeptidase superfamily"/>
    <property type="match status" value="1"/>
</dbReference>
<sequence length="362" mass="40325">MFKVTTLSCILQRSIKRMTFPAVGVSEGPNRYYFLQRIGCYNSRHFVTTPLMSSKGSDIEGSVDNDEDGYRSLYGAYELVVPQKVSALLKVPSHIQLPNYVPTPDGRPLGPAKKGPFIRTKEELDIMRDTCILTKQILRKTIREVKVGVTTDELDKYAHHLIIENNAYPSSLLYKKFPKSICTSVNNVACHGIPDSRKLLDGDIITIDLMVYKNGFHGDCAETALVGNVDEKGKCLVKTAKQCLDLGINQCGPNVPFEYIGKCIEDYANDLNYSVVGAFAGHGIGRNVHELPEIYHYERPDVKKQLMIPGMTFTVEPVISQGMDLVTLLSDGWTYVTVDGSRAAQFEDMILITNQGFEVLTL</sequence>
<feature type="binding site" evidence="5">
    <location>
        <position position="282"/>
    </location>
    <ligand>
        <name>a divalent metal cation</name>
        <dbReference type="ChEBI" id="CHEBI:60240"/>
        <label>2</label>
        <note>catalytic</note>
    </ligand>
</feature>
<accession>A0A1D2MFB1</accession>
<feature type="binding site" evidence="5">
    <location>
        <position position="289"/>
    </location>
    <ligand>
        <name>substrate</name>
    </ligand>
</feature>
<comment type="similarity">
    <text evidence="5">Belongs to the peptidase M24A family. Methionine aminopeptidase type 1 subfamily.</text>
</comment>
<dbReference type="EC" id="3.4.11.18" evidence="6"/>
<feature type="binding site" evidence="5">
    <location>
        <position position="208"/>
    </location>
    <ligand>
        <name>a divalent metal cation</name>
        <dbReference type="ChEBI" id="CHEBI:60240"/>
        <label>1</label>
    </ligand>
</feature>
<dbReference type="AlphaFoldDB" id="A0A1D2MFB1"/>
<evidence type="ECO:0000259" key="7">
    <source>
        <dbReference type="Pfam" id="PF00557"/>
    </source>
</evidence>
<dbReference type="GO" id="GO:0006508">
    <property type="term" value="P:proteolysis"/>
    <property type="evidence" value="ECO:0007669"/>
    <property type="project" value="UniProtKB-KW"/>
</dbReference>
<proteinExistence type="inferred from homology"/>
<dbReference type="InterPro" id="IPR001714">
    <property type="entry name" value="Pept_M24_MAP"/>
</dbReference>
<dbReference type="PANTHER" id="PTHR43330">
    <property type="entry name" value="METHIONINE AMINOPEPTIDASE"/>
    <property type="match status" value="1"/>
</dbReference>
<dbReference type="InterPro" id="IPR002467">
    <property type="entry name" value="Pept_M24A_MAP1"/>
</dbReference>
<dbReference type="PANTHER" id="PTHR43330:SF8">
    <property type="entry name" value="METHIONINE AMINOPEPTIDASE 1D, MITOCHONDRIAL"/>
    <property type="match status" value="1"/>
</dbReference>